<evidence type="ECO:0000313" key="4">
    <source>
        <dbReference type="EMBL" id="QYM79605.1"/>
    </source>
</evidence>
<dbReference type="SUPFAM" id="SSF56801">
    <property type="entry name" value="Acetyl-CoA synthetase-like"/>
    <property type="match status" value="1"/>
</dbReference>
<dbReference type="AlphaFoldDB" id="A0A8F9TV25"/>
<evidence type="ECO:0000259" key="2">
    <source>
        <dbReference type="Pfam" id="PF00501"/>
    </source>
</evidence>
<dbReference type="InterPro" id="IPR045851">
    <property type="entry name" value="AMP-bd_C_sf"/>
</dbReference>
<reference evidence="4" key="1">
    <citation type="submission" date="2021-08" db="EMBL/GenBank/DDBJ databases">
        <title>Genome of a novel bacterium of the phylum Verrucomicrobia, Oleiharenicola sp. KSB-15.</title>
        <authorList>
            <person name="Chung J.-H."/>
            <person name="Ahn J.-H."/>
            <person name="Yoon Y."/>
            <person name="Kim D.-Y."/>
            <person name="An S.-H."/>
            <person name="Park I."/>
            <person name="Yeon J."/>
        </authorList>
    </citation>
    <scope>NUCLEOTIDE SEQUENCE</scope>
    <source>
        <strain evidence="4">KSB-15</strain>
    </source>
</reference>
<gene>
    <name evidence="4" type="ORF">K0B96_03020</name>
</gene>
<feature type="signal peptide" evidence="1">
    <location>
        <begin position="1"/>
        <end position="18"/>
    </location>
</feature>
<dbReference type="Gene3D" id="3.40.50.12780">
    <property type="entry name" value="N-terminal domain of ligase-like"/>
    <property type="match status" value="1"/>
</dbReference>
<keyword evidence="4" id="KW-0436">Ligase</keyword>
<evidence type="ECO:0000259" key="3">
    <source>
        <dbReference type="Pfam" id="PF13193"/>
    </source>
</evidence>
<feature type="domain" description="AMP-dependent synthetase/ligase" evidence="2">
    <location>
        <begin position="14"/>
        <end position="102"/>
    </location>
</feature>
<evidence type="ECO:0000256" key="1">
    <source>
        <dbReference type="SAM" id="SignalP"/>
    </source>
</evidence>
<dbReference type="CDD" id="cd04433">
    <property type="entry name" value="AFD_class_I"/>
    <property type="match status" value="1"/>
</dbReference>
<feature type="domain" description="AMP-dependent synthetase/ligase" evidence="2">
    <location>
        <begin position="119"/>
        <end position="300"/>
    </location>
</feature>
<keyword evidence="5" id="KW-1185">Reference proteome</keyword>
<sequence length="444" mass="46841">MSCPLLSAWSATLAAAPAAPILIDAASERTWTRAELDTAAREWVAAHGADLRGQAVVFALPNGIEWLTVTLGVLMAGGIVVSLDPGEPAAAQRTIAAAVNATHWWHDRQLITLAPRRSSPRDGRCLIKLTSGSTGTPKALPFTAAQLLADGRQICASMDIRATDLNLGCIPFGHSYGLGNLIVPLLAQGTAIVCGAPVLPQALADAIARWQPTVFPAVPALLRALAASDIAPAQLHSLRTVISAGAALSPEIAQAFATRFARRVHSFYGSSETGGIAYDRTGDAASTGRSVGPPIDGVQLTFTRGQRFFVASAAVGGRGRFRPADRAELNAHGELVLLGRAGRMLKLAGRRVDPAEIEHALRSLPDVRDAWVTLHPERPDSLAAAVCGDGTSDALRAALAERLAAWKLPRRLLVLSEFPVTARGKTDTRRLRDLLAHRPAPPIS</sequence>
<name>A0A8F9TV25_9BACT</name>
<accession>A0A8F9TV25</accession>
<dbReference type="RefSeq" id="WP_220163700.1">
    <property type="nucleotide sequence ID" value="NZ_CP080507.1"/>
</dbReference>
<dbReference type="KEGG" id="ole:K0B96_03020"/>
<protein>
    <submittedName>
        <fullName evidence="4">Acyl--CoA ligase</fullName>
    </submittedName>
</protein>
<dbReference type="EMBL" id="CP080507">
    <property type="protein sequence ID" value="QYM79605.1"/>
    <property type="molecule type" value="Genomic_DNA"/>
</dbReference>
<dbReference type="Pfam" id="PF00501">
    <property type="entry name" value="AMP-binding"/>
    <property type="match status" value="2"/>
</dbReference>
<evidence type="ECO:0000313" key="5">
    <source>
        <dbReference type="Proteomes" id="UP000825051"/>
    </source>
</evidence>
<dbReference type="InterPro" id="IPR025110">
    <property type="entry name" value="AMP-bd_C"/>
</dbReference>
<dbReference type="Gene3D" id="3.30.300.30">
    <property type="match status" value="1"/>
</dbReference>
<dbReference type="InterPro" id="IPR050237">
    <property type="entry name" value="ATP-dep_AMP-bd_enzyme"/>
</dbReference>
<dbReference type="GO" id="GO:0016878">
    <property type="term" value="F:acid-thiol ligase activity"/>
    <property type="evidence" value="ECO:0007669"/>
    <property type="project" value="UniProtKB-ARBA"/>
</dbReference>
<feature type="chain" id="PRO_5034231926" evidence="1">
    <location>
        <begin position="19"/>
        <end position="444"/>
    </location>
</feature>
<dbReference type="PANTHER" id="PTHR43767:SF1">
    <property type="entry name" value="NONRIBOSOMAL PEPTIDE SYNTHASE PES1 (EUROFUNG)-RELATED"/>
    <property type="match status" value="1"/>
</dbReference>
<proteinExistence type="predicted"/>
<dbReference type="InterPro" id="IPR042099">
    <property type="entry name" value="ANL_N_sf"/>
</dbReference>
<feature type="domain" description="AMP-binding enzyme C-terminal" evidence="3">
    <location>
        <begin position="356"/>
        <end position="425"/>
    </location>
</feature>
<dbReference type="PROSITE" id="PS00455">
    <property type="entry name" value="AMP_BINDING"/>
    <property type="match status" value="1"/>
</dbReference>
<dbReference type="Pfam" id="PF13193">
    <property type="entry name" value="AMP-binding_C"/>
    <property type="match status" value="1"/>
</dbReference>
<dbReference type="InterPro" id="IPR000873">
    <property type="entry name" value="AMP-dep_synth/lig_dom"/>
</dbReference>
<dbReference type="Proteomes" id="UP000825051">
    <property type="component" value="Chromosome"/>
</dbReference>
<organism evidence="4 5">
    <name type="scientific">Horticoccus luteus</name>
    <dbReference type="NCBI Taxonomy" id="2862869"/>
    <lineage>
        <taxon>Bacteria</taxon>
        <taxon>Pseudomonadati</taxon>
        <taxon>Verrucomicrobiota</taxon>
        <taxon>Opitutia</taxon>
        <taxon>Opitutales</taxon>
        <taxon>Opitutaceae</taxon>
        <taxon>Horticoccus</taxon>
    </lineage>
</organism>
<dbReference type="InterPro" id="IPR020845">
    <property type="entry name" value="AMP-binding_CS"/>
</dbReference>
<keyword evidence="1" id="KW-0732">Signal</keyword>
<dbReference type="PANTHER" id="PTHR43767">
    <property type="entry name" value="LONG-CHAIN-FATTY-ACID--COA LIGASE"/>
    <property type="match status" value="1"/>
</dbReference>